<feature type="signal peptide" evidence="1">
    <location>
        <begin position="1"/>
        <end position="18"/>
    </location>
</feature>
<sequence length="329" mass="34284">MPPRRVFMLATLATCGSAARYYLCAFQCPGCNASWASCRPEPCDAALDEDGCADGAEPSRLQLSDALLGGARAAAAGGSEEGDGAIEAHASRMAELAPLLRRNGTEAHLPGPAACVRMLPPELRPAPPSDADAARLGLPRGVPFFSAWGTHKERCAVSAKLALATERLLAEAAAAPGGVASALPAALCEAAMARARRGLRSMRSCYLGRREDALPSNGNGLCEELARSLWPVACEPLLAAARAGGRTSRARGDAAAMSGRLLSARRRPLGGEPACAAPRAAVECEVETDRPPWVVLSTALCACALFAVQLRSFRRYKAVAHVDGFLPTE</sequence>
<organism evidence="2 3">
    <name type="scientific">Diacronema lutheri</name>
    <name type="common">Unicellular marine alga</name>
    <name type="synonym">Monochrysis lutheri</name>
    <dbReference type="NCBI Taxonomy" id="2081491"/>
    <lineage>
        <taxon>Eukaryota</taxon>
        <taxon>Haptista</taxon>
        <taxon>Haptophyta</taxon>
        <taxon>Pavlovophyceae</taxon>
        <taxon>Pavlovales</taxon>
        <taxon>Pavlovaceae</taxon>
        <taxon>Diacronema</taxon>
    </lineage>
</organism>
<keyword evidence="1" id="KW-0732">Signal</keyword>
<dbReference type="Proteomes" id="UP000751190">
    <property type="component" value="Unassembled WGS sequence"/>
</dbReference>
<protein>
    <submittedName>
        <fullName evidence="2">Uncharacterized protein</fullName>
    </submittedName>
</protein>
<accession>A0A8J6C417</accession>
<dbReference type="EMBL" id="JAGTXO010000060">
    <property type="protein sequence ID" value="KAG8457926.1"/>
    <property type="molecule type" value="Genomic_DNA"/>
</dbReference>
<evidence type="ECO:0000256" key="1">
    <source>
        <dbReference type="SAM" id="SignalP"/>
    </source>
</evidence>
<evidence type="ECO:0000313" key="2">
    <source>
        <dbReference type="EMBL" id="KAG8457926.1"/>
    </source>
</evidence>
<gene>
    <name evidence="2" type="ORF">KFE25_011992</name>
</gene>
<evidence type="ECO:0000313" key="3">
    <source>
        <dbReference type="Proteomes" id="UP000751190"/>
    </source>
</evidence>
<dbReference type="AlphaFoldDB" id="A0A8J6C417"/>
<reference evidence="2" key="1">
    <citation type="submission" date="2021-05" db="EMBL/GenBank/DDBJ databases">
        <title>The genome of the haptophyte Pavlova lutheri (Diacronema luteri, Pavlovales) - a model for lipid biosynthesis in eukaryotic algae.</title>
        <authorList>
            <person name="Hulatt C.J."/>
            <person name="Posewitz M.C."/>
        </authorList>
    </citation>
    <scope>NUCLEOTIDE SEQUENCE</scope>
    <source>
        <strain evidence="2">NIVA-4/92</strain>
    </source>
</reference>
<proteinExistence type="predicted"/>
<keyword evidence="3" id="KW-1185">Reference proteome</keyword>
<feature type="chain" id="PRO_5035145205" evidence="1">
    <location>
        <begin position="19"/>
        <end position="329"/>
    </location>
</feature>
<name>A0A8J6C417_DIALT</name>
<comment type="caution">
    <text evidence="2">The sequence shown here is derived from an EMBL/GenBank/DDBJ whole genome shotgun (WGS) entry which is preliminary data.</text>
</comment>